<dbReference type="EMBL" id="JAUESC010000004">
    <property type="protein sequence ID" value="KAK0597818.1"/>
    <property type="molecule type" value="Genomic_DNA"/>
</dbReference>
<reference evidence="1" key="2">
    <citation type="submission" date="2023-06" db="EMBL/GenBank/DDBJ databases">
        <authorList>
            <person name="Swenson N.G."/>
            <person name="Wegrzyn J.L."/>
            <person name="Mcevoy S.L."/>
        </authorList>
    </citation>
    <scope>NUCLEOTIDE SEQUENCE</scope>
    <source>
        <strain evidence="1">NS2018</strain>
        <tissue evidence="1">Leaf</tissue>
    </source>
</reference>
<name>A0AA39SUP7_ACESA</name>
<evidence type="ECO:0000313" key="1">
    <source>
        <dbReference type="EMBL" id="KAK0597818.1"/>
    </source>
</evidence>
<dbReference type="Pfam" id="PF14223">
    <property type="entry name" value="Retrotran_gag_2"/>
    <property type="match status" value="1"/>
</dbReference>
<evidence type="ECO:0000313" key="2">
    <source>
        <dbReference type="Proteomes" id="UP001168877"/>
    </source>
</evidence>
<organism evidence="1 2">
    <name type="scientific">Acer saccharum</name>
    <name type="common">Sugar maple</name>
    <dbReference type="NCBI Taxonomy" id="4024"/>
    <lineage>
        <taxon>Eukaryota</taxon>
        <taxon>Viridiplantae</taxon>
        <taxon>Streptophyta</taxon>
        <taxon>Embryophyta</taxon>
        <taxon>Tracheophyta</taxon>
        <taxon>Spermatophyta</taxon>
        <taxon>Magnoliopsida</taxon>
        <taxon>eudicotyledons</taxon>
        <taxon>Gunneridae</taxon>
        <taxon>Pentapetalae</taxon>
        <taxon>rosids</taxon>
        <taxon>malvids</taxon>
        <taxon>Sapindales</taxon>
        <taxon>Sapindaceae</taxon>
        <taxon>Hippocastanoideae</taxon>
        <taxon>Acereae</taxon>
        <taxon>Acer</taxon>
    </lineage>
</organism>
<gene>
    <name evidence="1" type="ORF">LWI29_028862</name>
</gene>
<accession>A0AA39SUP7</accession>
<proteinExistence type="predicted"/>
<protein>
    <recommendedName>
        <fullName evidence="3">Retrovirus-related Pol polyprotein from transposon TNT 1-94</fullName>
    </recommendedName>
</protein>
<keyword evidence="2" id="KW-1185">Reference proteome</keyword>
<reference evidence="1" key="1">
    <citation type="journal article" date="2022" name="Plant J.">
        <title>Strategies of tolerance reflected in two North American maple genomes.</title>
        <authorList>
            <person name="McEvoy S.L."/>
            <person name="Sezen U.U."/>
            <person name="Trouern-Trend A."/>
            <person name="McMahon S.M."/>
            <person name="Schaberg P.G."/>
            <person name="Yang J."/>
            <person name="Wegrzyn J.L."/>
            <person name="Swenson N.G."/>
        </authorList>
    </citation>
    <scope>NUCLEOTIDE SEQUENCE</scope>
    <source>
        <strain evidence="1">NS2018</strain>
    </source>
</reference>
<dbReference type="AlphaFoldDB" id="A0AA39SUP7"/>
<dbReference type="Proteomes" id="UP001168877">
    <property type="component" value="Unassembled WGS sequence"/>
</dbReference>
<sequence length="125" mass="13834">MTDAQWMVLDRTALGAIRLSLSKSVAFNIKGQETAADLMKALSNLYEQPSAARKVHLIKKLVNLKMSENQSFKEHLNVFNEVTDGLNSVSIVFDDEVLAGIILGQMPESWSTTCQSIANFSEKKS</sequence>
<evidence type="ECO:0008006" key="3">
    <source>
        <dbReference type="Google" id="ProtNLM"/>
    </source>
</evidence>
<comment type="caution">
    <text evidence="1">The sequence shown here is derived from an EMBL/GenBank/DDBJ whole genome shotgun (WGS) entry which is preliminary data.</text>
</comment>